<accession>A0AAV9XZN2</accession>
<dbReference type="GO" id="GO:0006270">
    <property type="term" value="P:DNA replication initiation"/>
    <property type="evidence" value="ECO:0007669"/>
    <property type="project" value="InterPro"/>
</dbReference>
<keyword evidence="8" id="KW-1185">Reference proteome</keyword>
<keyword evidence="4" id="KW-0539">Nucleus</keyword>
<keyword evidence="3" id="KW-0235">DNA replication</keyword>
<protein>
    <submittedName>
        <fullName evidence="7">CDC45 like horizontal transfer</fullName>
    </submittedName>
</protein>
<organism evidence="7 8">
    <name type="scientific">Cryptosporidium xiaoi</name>
    <dbReference type="NCBI Taxonomy" id="659607"/>
    <lineage>
        <taxon>Eukaryota</taxon>
        <taxon>Sar</taxon>
        <taxon>Alveolata</taxon>
        <taxon>Apicomplexa</taxon>
        <taxon>Conoidasida</taxon>
        <taxon>Coccidia</taxon>
        <taxon>Eucoccidiorida</taxon>
        <taxon>Eimeriorina</taxon>
        <taxon>Cryptosporidiidae</taxon>
        <taxon>Cryptosporidium</taxon>
    </lineage>
</organism>
<keyword evidence="5" id="KW-0131">Cell cycle</keyword>
<evidence type="ECO:0000256" key="2">
    <source>
        <dbReference type="ARBA" id="ARBA00010727"/>
    </source>
</evidence>
<evidence type="ECO:0000313" key="7">
    <source>
        <dbReference type="EMBL" id="KAK6590151.1"/>
    </source>
</evidence>
<dbReference type="GO" id="GO:0003682">
    <property type="term" value="F:chromatin binding"/>
    <property type="evidence" value="ECO:0007669"/>
    <property type="project" value="TreeGrafter"/>
</dbReference>
<dbReference type="Pfam" id="PF02724">
    <property type="entry name" value="CDC45"/>
    <property type="match status" value="1"/>
</dbReference>
<proteinExistence type="inferred from homology"/>
<dbReference type="GO" id="GO:0031261">
    <property type="term" value="C:DNA replication preinitiation complex"/>
    <property type="evidence" value="ECO:0007669"/>
    <property type="project" value="TreeGrafter"/>
</dbReference>
<evidence type="ECO:0000256" key="4">
    <source>
        <dbReference type="ARBA" id="ARBA00023242"/>
    </source>
</evidence>
<gene>
    <name evidence="7" type="ORF">RS030_172626</name>
</gene>
<comment type="subcellular location">
    <subcellularLocation>
        <location evidence="1">Nucleus</location>
    </subcellularLocation>
</comment>
<dbReference type="Proteomes" id="UP001311799">
    <property type="component" value="Unassembled WGS sequence"/>
</dbReference>
<evidence type="ECO:0000256" key="6">
    <source>
        <dbReference type="SAM" id="MobiDB-lite"/>
    </source>
</evidence>
<dbReference type="PANTHER" id="PTHR10507">
    <property type="entry name" value="CDC45-RELATED PROTEIN"/>
    <property type="match status" value="1"/>
</dbReference>
<comment type="caution">
    <text evidence="7">The sequence shown here is derived from an EMBL/GenBank/DDBJ whole genome shotgun (WGS) entry which is preliminary data.</text>
</comment>
<dbReference type="GO" id="GO:0003688">
    <property type="term" value="F:DNA replication origin binding"/>
    <property type="evidence" value="ECO:0007669"/>
    <property type="project" value="TreeGrafter"/>
</dbReference>
<feature type="region of interest" description="Disordered" evidence="6">
    <location>
        <begin position="164"/>
        <end position="188"/>
    </location>
</feature>
<dbReference type="GO" id="GO:1902977">
    <property type="term" value="P:mitotic DNA replication preinitiation complex assembly"/>
    <property type="evidence" value="ECO:0007669"/>
    <property type="project" value="TreeGrafter"/>
</dbReference>
<reference evidence="7 8" key="1">
    <citation type="submission" date="2023-10" db="EMBL/GenBank/DDBJ databases">
        <title>Comparative genomics analysis reveals potential genetic determinants of host preference in Cryptosporidium xiaoi.</title>
        <authorList>
            <person name="Xiao L."/>
            <person name="Li J."/>
        </authorList>
    </citation>
    <scope>NUCLEOTIDE SEQUENCE [LARGE SCALE GENOMIC DNA]</scope>
    <source>
        <strain evidence="7 8">52996</strain>
    </source>
</reference>
<sequence length="782" mass="89609">MPVIPAVDFVSQYYLPLVEAIQIVGEDASSQIYPKIWVFSSNDVDSLCSTNILVNQMFKHDKIPCLLNCVSHYNEILEILQEYKDYRKQREHVKACVLINLGAVVNIFHSLRLWFGEDLELWIFDFHRPAMEELTSSKIDKFSNNVLVISLQEYNYMINSKRKKRNRNELEETSNPSDKNEEHTSINNRDVVVTKQISNIRTEGLEYFGGTQSSSFHGSSSSDPLVSLSQTLGDIDMFMGTSNTHGEVGDMKTEKNDNENYFKDGNNRNADILFGEYCGDPSSLVILQTLDNSLTSDRIDGEVLWNASIGVSWCYINRYVELLEYELYFDLMNGILSRYTNNTDINDLSSGRGNRSRNKDRNSWPKYLRTDLSLPLYRHWNLLESVSNCEYLFAYMGLWRAESSRDSIMNARVSAGISMDDFTTKFCLFGKEKAKKIVKHFPRGFSGFGNDSGESVLTLQLPTFVKRLPSVVLDYGIHPHLSSLDMAIILHSLLTNDSRSLLTDGEESLLDSISSGILWNSDLNEENFDSSNIKSRSKINTVNRENFDSRNLNQILNKERKMELMFRDSFRVGLQLLDLSRSDYRTGSGLGLVDFGSSSTNRCNNMNFSPSYTWRHLKRYLDEAKFLLSQRFKYVKMLLTSEIGVKNLIKHNYFTLAELNDIEISHPFNLRLIGYSVIDVINKSQDLQGKFVLINKNSSSKISTIIGITPGYDNNTPNVFGAIFSKVIDILFEENQGFSGEDHYFVQDDFDFSVIRIHNNILSRFTSNLFKYIEGNRNLLNV</sequence>
<evidence type="ECO:0000256" key="3">
    <source>
        <dbReference type="ARBA" id="ARBA00022705"/>
    </source>
</evidence>
<name>A0AAV9XZN2_9CRYT</name>
<dbReference type="InterPro" id="IPR003874">
    <property type="entry name" value="CDC45"/>
</dbReference>
<comment type="similarity">
    <text evidence="2">Belongs to the CDC45 family.</text>
</comment>
<evidence type="ECO:0000256" key="1">
    <source>
        <dbReference type="ARBA" id="ARBA00004123"/>
    </source>
</evidence>
<evidence type="ECO:0000256" key="5">
    <source>
        <dbReference type="ARBA" id="ARBA00023306"/>
    </source>
</evidence>
<dbReference type="AlphaFoldDB" id="A0AAV9XZN2"/>
<dbReference type="GO" id="GO:0003697">
    <property type="term" value="F:single-stranded DNA binding"/>
    <property type="evidence" value="ECO:0007669"/>
    <property type="project" value="TreeGrafter"/>
</dbReference>
<dbReference type="PANTHER" id="PTHR10507:SF0">
    <property type="entry name" value="CELL DIVISION CONTROL PROTEIN 45 HOMOLOG"/>
    <property type="match status" value="1"/>
</dbReference>
<dbReference type="GO" id="GO:0000727">
    <property type="term" value="P:double-strand break repair via break-induced replication"/>
    <property type="evidence" value="ECO:0007669"/>
    <property type="project" value="TreeGrafter"/>
</dbReference>
<evidence type="ECO:0000313" key="8">
    <source>
        <dbReference type="Proteomes" id="UP001311799"/>
    </source>
</evidence>
<dbReference type="EMBL" id="JAWDEY010000008">
    <property type="protein sequence ID" value="KAK6590151.1"/>
    <property type="molecule type" value="Genomic_DNA"/>
</dbReference>